<comment type="caution">
    <text evidence="2">The sequence shown here is derived from an EMBL/GenBank/DDBJ whole genome shotgun (WGS) entry which is preliminary data.</text>
</comment>
<evidence type="ECO:0000256" key="1">
    <source>
        <dbReference type="SAM" id="MobiDB-lite"/>
    </source>
</evidence>
<keyword evidence="3" id="KW-1185">Reference proteome</keyword>
<feature type="region of interest" description="Disordered" evidence="1">
    <location>
        <begin position="1"/>
        <end position="32"/>
    </location>
</feature>
<dbReference type="Proteomes" id="UP000653644">
    <property type="component" value="Unassembled WGS sequence"/>
</dbReference>
<accession>A0ABQ3DAR8</accession>
<reference evidence="3" key="1">
    <citation type="journal article" date="2019" name="Int. J. Syst. Evol. Microbiol.">
        <title>The Global Catalogue of Microorganisms (GCM) 10K type strain sequencing project: providing services to taxonomists for standard genome sequencing and annotation.</title>
        <authorList>
            <consortium name="The Broad Institute Genomics Platform"/>
            <consortium name="The Broad Institute Genome Sequencing Center for Infectious Disease"/>
            <person name="Wu L."/>
            <person name="Ma J."/>
        </authorList>
    </citation>
    <scope>NUCLEOTIDE SEQUENCE [LARGE SCALE GENOMIC DNA]</scope>
    <source>
        <strain evidence="3">JCM 4733</strain>
    </source>
</reference>
<evidence type="ECO:0000313" key="2">
    <source>
        <dbReference type="EMBL" id="GHA68379.1"/>
    </source>
</evidence>
<name>A0ABQ3DAR8_9ACTN</name>
<dbReference type="EMBL" id="BMVN01000065">
    <property type="protein sequence ID" value="GHA68379.1"/>
    <property type="molecule type" value="Genomic_DNA"/>
</dbReference>
<dbReference type="InterPro" id="IPR011990">
    <property type="entry name" value="TPR-like_helical_dom_sf"/>
</dbReference>
<dbReference type="SUPFAM" id="SSF48452">
    <property type="entry name" value="TPR-like"/>
    <property type="match status" value="1"/>
</dbReference>
<evidence type="ECO:0008006" key="4">
    <source>
        <dbReference type="Google" id="ProtNLM"/>
    </source>
</evidence>
<feature type="compositionally biased region" description="Basic and acidic residues" evidence="1">
    <location>
        <begin position="14"/>
        <end position="25"/>
    </location>
</feature>
<dbReference type="RefSeq" id="WP_189894595.1">
    <property type="nucleotide sequence ID" value="NZ_BMVN01000065.1"/>
</dbReference>
<gene>
    <name evidence="2" type="ORF">GCM10010345_85060</name>
</gene>
<organism evidence="2 3">
    <name type="scientific">Streptomyces canarius</name>
    <dbReference type="NCBI Taxonomy" id="285453"/>
    <lineage>
        <taxon>Bacteria</taxon>
        <taxon>Bacillati</taxon>
        <taxon>Actinomycetota</taxon>
        <taxon>Actinomycetes</taxon>
        <taxon>Kitasatosporales</taxon>
        <taxon>Streptomycetaceae</taxon>
        <taxon>Streptomyces</taxon>
    </lineage>
</organism>
<protein>
    <recommendedName>
        <fullName evidence="4">Tetratricopeptide repeat protein</fullName>
    </recommendedName>
</protein>
<proteinExistence type="predicted"/>
<evidence type="ECO:0000313" key="3">
    <source>
        <dbReference type="Proteomes" id="UP000653644"/>
    </source>
</evidence>
<dbReference type="Gene3D" id="1.25.40.10">
    <property type="entry name" value="Tetratricopeptide repeat domain"/>
    <property type="match status" value="1"/>
</dbReference>
<sequence length="90" mass="9284">MHNALGRDCAAPGRWREAADHHRDALAPAGRTGSTAAESHALAFLGGALLELGETQEALVCLRRALSLGDAADNGALKAARVRLDSLEAG</sequence>